<evidence type="ECO:0000313" key="1">
    <source>
        <dbReference type="EMBL" id="EAR29347.1"/>
    </source>
</evidence>
<protein>
    <submittedName>
        <fullName evidence="1">Uncharacterized protein</fullName>
    </submittedName>
</protein>
<dbReference type="Proteomes" id="UP000006201">
    <property type="component" value="Unassembled WGS sequence"/>
</dbReference>
<accession>A4C5U3</accession>
<name>A4C5U3_9GAMM</name>
<comment type="caution">
    <text evidence="1">The sequence shown here is derived from an EMBL/GenBank/DDBJ whole genome shotgun (WGS) entry which is preliminary data.</text>
</comment>
<organism evidence="1 2">
    <name type="scientific">Pseudoalteromonas tunicata D2</name>
    <dbReference type="NCBI Taxonomy" id="87626"/>
    <lineage>
        <taxon>Bacteria</taxon>
        <taxon>Pseudomonadati</taxon>
        <taxon>Pseudomonadota</taxon>
        <taxon>Gammaproteobacteria</taxon>
        <taxon>Alteromonadales</taxon>
        <taxon>Pseudoalteromonadaceae</taxon>
        <taxon>Pseudoalteromonas</taxon>
    </lineage>
</organism>
<dbReference type="EMBL" id="AAOH01000002">
    <property type="protein sequence ID" value="EAR29347.1"/>
    <property type="molecule type" value="Genomic_DNA"/>
</dbReference>
<dbReference type="AlphaFoldDB" id="A4C5U3"/>
<sequence length="45" mass="5203">MPMSKSEVVEIFSRAILEKPNETVEKLQQPNLTKKRAPLINPKRI</sequence>
<reference evidence="1 2" key="1">
    <citation type="submission" date="2006-02" db="EMBL/GenBank/DDBJ databases">
        <authorList>
            <person name="Moran M.A."/>
            <person name="Kjelleberg S."/>
            <person name="Egan S."/>
            <person name="Saunders N."/>
            <person name="Thomas T."/>
            <person name="Ferriera S."/>
            <person name="Johnson J."/>
            <person name="Kravitz S."/>
            <person name="Halpern A."/>
            <person name="Remington K."/>
            <person name="Beeson K."/>
            <person name="Tran B."/>
            <person name="Rogers Y.-H."/>
            <person name="Friedman R."/>
            <person name="Venter J.C."/>
        </authorList>
    </citation>
    <scope>NUCLEOTIDE SEQUENCE [LARGE SCALE GENOMIC DNA]</scope>
    <source>
        <strain evidence="1 2">D2</strain>
    </source>
</reference>
<proteinExistence type="predicted"/>
<dbReference type="HOGENOM" id="CLU_3204248_0_0_6"/>
<dbReference type="STRING" id="87626.PTD2_11044"/>
<evidence type="ECO:0000313" key="2">
    <source>
        <dbReference type="Proteomes" id="UP000006201"/>
    </source>
</evidence>
<keyword evidence="2" id="KW-1185">Reference proteome</keyword>
<gene>
    <name evidence="1" type="ORF">PTD2_11044</name>
</gene>